<evidence type="ECO:0000313" key="3">
    <source>
        <dbReference type="Proteomes" id="UP000886845"/>
    </source>
</evidence>
<gene>
    <name evidence="2" type="ORF">IAC79_06995</name>
</gene>
<proteinExistence type="predicted"/>
<feature type="transmembrane region" description="Helical" evidence="1">
    <location>
        <begin position="69"/>
        <end position="87"/>
    </location>
</feature>
<dbReference type="AlphaFoldDB" id="A0A9D1NNC2"/>
<keyword evidence="1" id="KW-0812">Transmembrane</keyword>
<reference evidence="2" key="1">
    <citation type="submission" date="2020-10" db="EMBL/GenBank/DDBJ databases">
        <authorList>
            <person name="Gilroy R."/>
        </authorList>
    </citation>
    <scope>NUCLEOTIDE SEQUENCE</scope>
    <source>
        <strain evidence="2">35461</strain>
    </source>
</reference>
<protein>
    <submittedName>
        <fullName evidence="2">Uncharacterized protein</fullName>
    </submittedName>
</protein>
<dbReference type="Proteomes" id="UP000886845">
    <property type="component" value="Unassembled WGS sequence"/>
</dbReference>
<sequence>MSDVWAFWCDGFYAPFAVVAYAVVTLRIWTMTFSGKEWFILFVFLGHHALQVAQLWIGDGVLNDLVYRIRYFYPLAPLLWLWTAYGVWRLWRCPGRGRLAVRAALVCVGVALFAYEIPVRTAQQVLRGARSESRQAGEAFAPIIRADYKGPATFPDFRPTPHEYHVNRRPLLGPYWDNSAWPLRTQSLAPNAIPGHPLPDYYIAEEPPPPELAPRYTLLATKRLRKRTFHLYRLNPEPAP</sequence>
<evidence type="ECO:0000256" key="1">
    <source>
        <dbReference type="SAM" id="Phobius"/>
    </source>
</evidence>
<keyword evidence="1" id="KW-1133">Transmembrane helix</keyword>
<evidence type="ECO:0000313" key="2">
    <source>
        <dbReference type="EMBL" id="HIV09841.1"/>
    </source>
</evidence>
<comment type="caution">
    <text evidence="2">The sequence shown here is derived from an EMBL/GenBank/DDBJ whole genome shotgun (WGS) entry which is preliminary data.</text>
</comment>
<feature type="transmembrane region" description="Helical" evidence="1">
    <location>
        <begin position="99"/>
        <end position="117"/>
    </location>
</feature>
<organism evidence="2 3">
    <name type="scientific">Candidatus Spyradenecus faecavium</name>
    <dbReference type="NCBI Taxonomy" id="2840947"/>
    <lineage>
        <taxon>Bacteria</taxon>
        <taxon>Pseudomonadati</taxon>
        <taxon>Lentisphaerota</taxon>
        <taxon>Lentisphaeria</taxon>
        <taxon>Lentisphaerales</taxon>
        <taxon>Lentisphaeraceae</taxon>
        <taxon>Lentisphaeraceae incertae sedis</taxon>
        <taxon>Candidatus Spyradenecus</taxon>
    </lineage>
</organism>
<reference evidence="2" key="2">
    <citation type="journal article" date="2021" name="PeerJ">
        <title>Extensive microbial diversity within the chicken gut microbiome revealed by metagenomics and culture.</title>
        <authorList>
            <person name="Gilroy R."/>
            <person name="Ravi A."/>
            <person name="Getino M."/>
            <person name="Pursley I."/>
            <person name="Horton D.L."/>
            <person name="Alikhan N.F."/>
            <person name="Baker D."/>
            <person name="Gharbi K."/>
            <person name="Hall N."/>
            <person name="Watson M."/>
            <person name="Adriaenssens E.M."/>
            <person name="Foster-Nyarko E."/>
            <person name="Jarju S."/>
            <person name="Secka A."/>
            <person name="Antonio M."/>
            <person name="Oren A."/>
            <person name="Chaudhuri R.R."/>
            <person name="La Ragione R."/>
            <person name="Hildebrand F."/>
            <person name="Pallen M.J."/>
        </authorList>
    </citation>
    <scope>NUCLEOTIDE SEQUENCE</scope>
    <source>
        <strain evidence="2">35461</strain>
    </source>
</reference>
<feature type="transmembrane region" description="Helical" evidence="1">
    <location>
        <begin position="12"/>
        <end position="29"/>
    </location>
</feature>
<dbReference type="EMBL" id="DVOR01000225">
    <property type="protein sequence ID" value="HIV09841.1"/>
    <property type="molecule type" value="Genomic_DNA"/>
</dbReference>
<feature type="transmembrane region" description="Helical" evidence="1">
    <location>
        <begin position="38"/>
        <end position="57"/>
    </location>
</feature>
<name>A0A9D1NNC2_9BACT</name>
<accession>A0A9D1NNC2</accession>
<keyword evidence="1" id="KW-0472">Membrane</keyword>